<keyword evidence="2" id="KW-1185">Reference proteome</keyword>
<dbReference type="AlphaFoldDB" id="A0AAE1AUP7"/>
<gene>
    <name evidence="1" type="ORF">RRG08_024970</name>
</gene>
<sequence>MREESQTPTFYFLVLSLLHPHTRKTFLSKQCPFCGCVRVFAQCQCNKQSVFDNVEWYNIWRKLYSLHNGEDVHLSSAGNILRKTPSFRPQLSTSLSIYKAGIHGEPSKNSSSVETFLPHLPSKRESQVFQYGRCSCYVCLLYQTKGELSPKQDCSLRILTPCTSCGSSVLCPCRARWSDLYVKQRTPAWRVKHLGTRIFCSNRIFSWFGFTFLGIKGKSLNSPGSQINSKCYQNSMHLRTLHDSFQKGDLAEKTNTCIGFGEKPCMLSQGILCKMYIALMALRFTHPYWHHSIIRGSSCETHNGPSRTHLWSRANLFCCGRNDWKSRTGYRSAPCSCITWLWRRQWKHSEISSYREIHTEPDHESRSDVFSHEGPIGVGCCRVNAQKLSTDSSPQESAWGCSQEHAFDFSIQKCASIGTMTGLGSWSKVRRWSLGSRKMIYFRMLGSEYDGSLITQTFILYPVGSFFD</sequence>
<dbReference type="Proteomes" id="UP001283361">
    <property type="component" value="Unassembled WGS sequence"/>
</dbReference>
<reference evidence="1" key="1">
    <citation type="journal article" date="2023" name="G3 (Bethesda)">
        <title>A reference genome for the long-term kleptoplast-retaining sea slug Elysia crispata morphotype clarki.</title>
        <authorList>
            <person name="Eastman K.E."/>
            <person name="Pendleton A.L."/>
            <person name="Shaikh M.A."/>
            <person name="Suttiyut T."/>
            <person name="Ogas R."/>
            <person name="Tomko P."/>
            <person name="Gavelis G."/>
            <person name="Widhalm J.R."/>
            <person name="Wisecaver J.H."/>
        </authorList>
    </citation>
    <scope>NUCLEOTIDE SEQUENCE</scope>
    <source>
        <strain evidence="1">ECLA1</strain>
    </source>
</reference>
<organism evidence="1 2">
    <name type="scientific">Elysia crispata</name>
    <name type="common">lettuce slug</name>
    <dbReference type="NCBI Taxonomy" id="231223"/>
    <lineage>
        <taxon>Eukaryota</taxon>
        <taxon>Metazoa</taxon>
        <taxon>Spiralia</taxon>
        <taxon>Lophotrochozoa</taxon>
        <taxon>Mollusca</taxon>
        <taxon>Gastropoda</taxon>
        <taxon>Heterobranchia</taxon>
        <taxon>Euthyneura</taxon>
        <taxon>Panpulmonata</taxon>
        <taxon>Sacoglossa</taxon>
        <taxon>Placobranchoidea</taxon>
        <taxon>Plakobranchidae</taxon>
        <taxon>Elysia</taxon>
    </lineage>
</organism>
<evidence type="ECO:0000313" key="1">
    <source>
        <dbReference type="EMBL" id="KAK3793137.1"/>
    </source>
</evidence>
<comment type="caution">
    <text evidence="1">The sequence shown here is derived from an EMBL/GenBank/DDBJ whole genome shotgun (WGS) entry which is preliminary data.</text>
</comment>
<evidence type="ECO:0000313" key="2">
    <source>
        <dbReference type="Proteomes" id="UP001283361"/>
    </source>
</evidence>
<accession>A0AAE1AUP7</accession>
<protein>
    <submittedName>
        <fullName evidence="1">Uncharacterized protein</fullName>
    </submittedName>
</protein>
<name>A0AAE1AUP7_9GAST</name>
<dbReference type="EMBL" id="JAWDGP010001278">
    <property type="protein sequence ID" value="KAK3793137.1"/>
    <property type="molecule type" value="Genomic_DNA"/>
</dbReference>
<proteinExistence type="predicted"/>